<sequence length="546" mass="61177">MAARTDLPALNNLADAVQQVYQLREQGIDCRRPWRLLEQILDAFEELPADEALAVLGQVVGDVHLLSVATVLSRRATERFPQSADGWFHLGFSQLMENMSAPAAYQALERAWELAPGSRTEFAVCLSAAYLAVRRWSDAERTCRQMLEWQPDCADAYSNLSIALRRLHQSEASVEAARQALICDPGHFHAPNNLILALVDTGRYQEALATTREYVSRLPTDMRLRLLLAELELRLGQWDTGWGNMDARFAVVQQLGQQLDIRENQLGVPRWHGEPLAGKTLGIWLEQGYGDAILLVRFLPRIAQQVREQGGKLVFGIFGPLEELFRPRVPYDVEMNIDHLRPTDYHLPLMSACGAFGVTEADVCGVPYLQASPQGISQWRRRLKRDPRLHIALAWRGNPQQVRDDVRSLDLPSLMTLLEQDGVLFHSVNPDAAQVVGELVAKGLPIVDHSAELNDFADTAELLKAVDAVVSTCTSTAHLAGALGVPTLLLVDKVGSYLWRCDTQRSLWYHSVRILRQETLGDWGPVVQRLRQHLVRQAEAKSEHQA</sequence>
<gene>
    <name evidence="1" type="ORF">FEA48_27715</name>
</gene>
<organism evidence="1 2">
    <name type="scientific">Pseudomonas nitroreducens</name>
    <dbReference type="NCBI Taxonomy" id="46680"/>
    <lineage>
        <taxon>Bacteria</taxon>
        <taxon>Pseudomonadati</taxon>
        <taxon>Pseudomonadota</taxon>
        <taxon>Gammaproteobacteria</taxon>
        <taxon>Pseudomonadales</taxon>
        <taxon>Pseudomonadaceae</taxon>
        <taxon>Pseudomonas</taxon>
    </lineage>
</organism>
<dbReference type="EMBL" id="VASG01000009">
    <property type="protein sequence ID" value="TLP70092.1"/>
    <property type="molecule type" value="Genomic_DNA"/>
</dbReference>
<evidence type="ECO:0000313" key="1">
    <source>
        <dbReference type="EMBL" id="TLP70092.1"/>
    </source>
</evidence>
<dbReference type="Proteomes" id="UP000307510">
    <property type="component" value="Unassembled WGS sequence"/>
</dbReference>
<protein>
    <submittedName>
        <fullName evidence="1">Tetratricopeptide repeat protein</fullName>
    </submittedName>
</protein>
<proteinExistence type="predicted"/>
<dbReference type="InterPro" id="IPR011990">
    <property type="entry name" value="TPR-like_helical_dom_sf"/>
</dbReference>
<evidence type="ECO:0000313" key="2">
    <source>
        <dbReference type="Proteomes" id="UP000307510"/>
    </source>
</evidence>
<reference evidence="1 2" key="1">
    <citation type="submission" date="2019-05" db="EMBL/GenBank/DDBJ databases">
        <authorList>
            <person name="Moore K."/>
            <person name="O'Neill P."/>
            <person name="Farbos A."/>
            <person name="Studholme D.J."/>
        </authorList>
    </citation>
    <scope>NUCLEOTIDE SEQUENCE [LARGE SCALE GENOMIC DNA]</scope>
    <source>
        <strain evidence="1 2">DSM 9128</strain>
    </source>
</reference>
<dbReference type="Gene3D" id="1.25.40.10">
    <property type="entry name" value="Tetratricopeptide repeat domain"/>
    <property type="match status" value="1"/>
</dbReference>
<accession>A0A5R8ZUN9</accession>
<dbReference type="SUPFAM" id="SSF53756">
    <property type="entry name" value="UDP-Glycosyltransferase/glycogen phosphorylase"/>
    <property type="match status" value="1"/>
</dbReference>
<dbReference type="AlphaFoldDB" id="A0A5R8ZUN9"/>
<dbReference type="SUPFAM" id="SSF48452">
    <property type="entry name" value="TPR-like"/>
    <property type="match status" value="1"/>
</dbReference>
<dbReference type="Gene3D" id="3.40.50.2000">
    <property type="entry name" value="Glycogen Phosphorylase B"/>
    <property type="match status" value="1"/>
</dbReference>
<reference evidence="2" key="2">
    <citation type="submission" date="2019-06" db="EMBL/GenBank/DDBJ databases">
        <title>AzeR, a transcriptional regulator that responds to azelaic acid in Pseudomonas nitroreducens.</title>
        <authorList>
            <person name="Bez C."/>
            <person name="Javvadi S.G."/>
            <person name="Bertani I."/>
            <person name="Devescovi G."/>
            <person name="Studholme D.J."/>
            <person name="Geller A."/>
            <person name="Levy A."/>
            <person name="Venturi V."/>
        </authorList>
    </citation>
    <scope>NUCLEOTIDE SEQUENCE [LARGE SCALE GENOMIC DNA]</scope>
    <source>
        <strain evidence="2">DSM 9128</strain>
    </source>
</reference>
<comment type="caution">
    <text evidence="1">The sequence shown here is derived from an EMBL/GenBank/DDBJ whole genome shotgun (WGS) entry which is preliminary data.</text>
</comment>
<name>A0A5R8ZUN9_PSENT</name>